<keyword evidence="6 12" id="KW-1133">Transmembrane helix</keyword>
<organism evidence="13 14">
    <name type="scientific">Amblyomma americanum</name>
    <name type="common">Lone star tick</name>
    <dbReference type="NCBI Taxonomy" id="6943"/>
    <lineage>
        <taxon>Eukaryota</taxon>
        <taxon>Metazoa</taxon>
        <taxon>Ecdysozoa</taxon>
        <taxon>Arthropoda</taxon>
        <taxon>Chelicerata</taxon>
        <taxon>Arachnida</taxon>
        <taxon>Acari</taxon>
        <taxon>Parasitiformes</taxon>
        <taxon>Ixodida</taxon>
        <taxon>Ixodoidea</taxon>
        <taxon>Ixodidae</taxon>
        <taxon>Amblyomminae</taxon>
        <taxon>Amblyomma</taxon>
    </lineage>
</organism>
<evidence type="ECO:0000256" key="2">
    <source>
        <dbReference type="ARBA" id="ARBA00006434"/>
    </source>
</evidence>
<dbReference type="Gene3D" id="1.20.1730.10">
    <property type="entry name" value="Sodium/glucose cotransporter"/>
    <property type="match status" value="1"/>
</dbReference>
<keyword evidence="4" id="KW-1003">Cell membrane</keyword>
<evidence type="ECO:0000313" key="13">
    <source>
        <dbReference type="EMBL" id="KAK8761384.1"/>
    </source>
</evidence>
<evidence type="ECO:0000256" key="7">
    <source>
        <dbReference type="ARBA" id="ARBA00023053"/>
    </source>
</evidence>
<dbReference type="GO" id="GO:0006814">
    <property type="term" value="P:sodium ion transport"/>
    <property type="evidence" value="ECO:0007669"/>
    <property type="project" value="UniProtKB-KW"/>
</dbReference>
<dbReference type="PANTHER" id="PTHR42985:SF40">
    <property type="entry name" value="LD47995P-RELATED"/>
    <property type="match status" value="1"/>
</dbReference>
<comment type="subcellular location">
    <subcellularLocation>
        <location evidence="1">Cell membrane</location>
        <topology evidence="1">Multi-pass membrane protein</topology>
    </subcellularLocation>
</comment>
<comment type="caution">
    <text evidence="13">The sequence shown here is derived from an EMBL/GenBank/DDBJ whole genome shotgun (WGS) entry which is preliminary data.</text>
</comment>
<keyword evidence="8" id="KW-0406">Ion transport</keyword>
<keyword evidence="5 12" id="KW-0812">Transmembrane</keyword>
<evidence type="ECO:0000256" key="3">
    <source>
        <dbReference type="ARBA" id="ARBA00022448"/>
    </source>
</evidence>
<proteinExistence type="inferred from homology"/>
<evidence type="ECO:0000313" key="14">
    <source>
        <dbReference type="Proteomes" id="UP001321473"/>
    </source>
</evidence>
<evidence type="ECO:0000256" key="11">
    <source>
        <dbReference type="RuleBase" id="RU362091"/>
    </source>
</evidence>
<comment type="similarity">
    <text evidence="2 11">Belongs to the sodium:solute symporter (SSF) (TC 2.A.21) family.</text>
</comment>
<name>A0AAQ4DFZ4_AMBAM</name>
<dbReference type="InterPro" id="IPR038377">
    <property type="entry name" value="Na/Glc_symporter_sf"/>
</dbReference>
<dbReference type="PANTHER" id="PTHR42985">
    <property type="entry name" value="SODIUM-COUPLED MONOCARBOXYLATE TRANSPORTER"/>
    <property type="match status" value="1"/>
</dbReference>
<feature type="transmembrane region" description="Helical" evidence="12">
    <location>
        <begin position="85"/>
        <end position="103"/>
    </location>
</feature>
<dbReference type="PROSITE" id="PS50283">
    <property type="entry name" value="NA_SOLUT_SYMP_3"/>
    <property type="match status" value="1"/>
</dbReference>
<evidence type="ECO:0000256" key="6">
    <source>
        <dbReference type="ARBA" id="ARBA00022989"/>
    </source>
</evidence>
<feature type="non-terminal residue" evidence="13">
    <location>
        <position position="1"/>
    </location>
</feature>
<protein>
    <recommendedName>
        <fullName evidence="15">Sodium/solute symporter</fullName>
    </recommendedName>
</protein>
<feature type="non-terminal residue" evidence="13">
    <location>
        <position position="259"/>
    </location>
</feature>
<keyword evidence="14" id="KW-1185">Reference proteome</keyword>
<gene>
    <name evidence="13" type="ORF">V5799_027349</name>
</gene>
<dbReference type="GO" id="GO:0005886">
    <property type="term" value="C:plasma membrane"/>
    <property type="evidence" value="ECO:0007669"/>
    <property type="project" value="UniProtKB-SubCell"/>
</dbReference>
<dbReference type="InterPro" id="IPR001734">
    <property type="entry name" value="Na/solute_symporter"/>
</dbReference>
<evidence type="ECO:0008006" key="15">
    <source>
        <dbReference type="Google" id="ProtNLM"/>
    </source>
</evidence>
<sequence length="259" mass="28662">LGISSIISSVVLGVAGTIYTALGGLRSVVWADCVQGVIMTASPLIIIGKIVYDSVHSEVPMRPLTEFNTTFYFWETSWDLTTDETVWAAAVGALPLHLVRLGLDQMITQRFLAAKSMRDARTVAFCCIGILSFFYALNGATALSIIFWFRDCDPLLSGSIPRYEQIVPYYVNKSASALMGIRGLFLAGVISASISNRKWYSHDCPRSSSAIHRIRRKGEEWKPTLLFTVSIVVTVRMKYLIVHSTLSLSFRLIALGPEN</sequence>
<dbReference type="InterPro" id="IPR051163">
    <property type="entry name" value="Sodium:Solute_Symporter_SSF"/>
</dbReference>
<evidence type="ECO:0000256" key="4">
    <source>
        <dbReference type="ARBA" id="ARBA00022475"/>
    </source>
</evidence>
<feature type="transmembrane region" description="Helical" evidence="12">
    <location>
        <begin position="6"/>
        <end position="22"/>
    </location>
</feature>
<reference evidence="13 14" key="1">
    <citation type="journal article" date="2023" name="Arcadia Sci">
        <title>De novo assembly of a long-read Amblyomma americanum tick genome.</title>
        <authorList>
            <person name="Chou S."/>
            <person name="Poskanzer K.E."/>
            <person name="Rollins M."/>
            <person name="Thuy-Boun P.S."/>
        </authorList>
    </citation>
    <scope>NUCLEOTIDE SEQUENCE [LARGE SCALE GENOMIC DNA]</scope>
    <source>
        <strain evidence="13">F_SG_1</strain>
        <tissue evidence="13">Salivary glands</tissue>
    </source>
</reference>
<feature type="transmembrane region" description="Helical" evidence="12">
    <location>
        <begin position="123"/>
        <end position="149"/>
    </location>
</feature>
<feature type="transmembrane region" description="Helical" evidence="12">
    <location>
        <begin position="169"/>
        <end position="190"/>
    </location>
</feature>
<dbReference type="EMBL" id="JARKHS020031220">
    <property type="protein sequence ID" value="KAK8761384.1"/>
    <property type="molecule type" value="Genomic_DNA"/>
</dbReference>
<evidence type="ECO:0000256" key="8">
    <source>
        <dbReference type="ARBA" id="ARBA00023065"/>
    </source>
</evidence>
<dbReference type="Proteomes" id="UP001321473">
    <property type="component" value="Unassembled WGS sequence"/>
</dbReference>
<accession>A0AAQ4DFZ4</accession>
<keyword evidence="7" id="KW-0915">Sodium</keyword>
<evidence type="ECO:0000256" key="5">
    <source>
        <dbReference type="ARBA" id="ARBA00022692"/>
    </source>
</evidence>
<dbReference type="GO" id="GO:0015293">
    <property type="term" value="F:symporter activity"/>
    <property type="evidence" value="ECO:0007669"/>
    <property type="project" value="TreeGrafter"/>
</dbReference>
<evidence type="ECO:0000256" key="10">
    <source>
        <dbReference type="ARBA" id="ARBA00023201"/>
    </source>
</evidence>
<keyword evidence="3" id="KW-0813">Transport</keyword>
<evidence type="ECO:0000256" key="12">
    <source>
        <dbReference type="SAM" id="Phobius"/>
    </source>
</evidence>
<evidence type="ECO:0000256" key="1">
    <source>
        <dbReference type="ARBA" id="ARBA00004651"/>
    </source>
</evidence>
<dbReference type="Pfam" id="PF00474">
    <property type="entry name" value="SSF"/>
    <property type="match status" value="1"/>
</dbReference>
<keyword evidence="10" id="KW-0739">Sodium transport</keyword>
<dbReference type="AlphaFoldDB" id="A0AAQ4DFZ4"/>
<evidence type="ECO:0000256" key="9">
    <source>
        <dbReference type="ARBA" id="ARBA00023136"/>
    </source>
</evidence>
<keyword evidence="9 12" id="KW-0472">Membrane</keyword>